<dbReference type="KEGG" id="smo:SELMODRAFT_413735"/>
<sequence>MSMDWRMVLLLWAITFCGFLTRSLPDEWYDDPGLFKFYAVLVMRAAFRFNFLGPPNTSQGKKKMATALLLLLLLLGPSEAIPVHNHRYHYYPIGVNYGQLGNNLPVPLKSVELIRQLKLGRVKIYDANPSILSALANTSVKVTVMVPNQQIPSVASSQSFADEWVKSNVTAYYPFTRIRTVLIGNEILSDFSIRQSTWPKLVPAMKNIHRSLAKLGLHRKIKVSTPHALLNVLQGYVFPPSNGTFRDDIAEPIIRPMLEFLHSTNSPFFVDAYPFFTWEFNRATVPINFALFNGSGTPYRDPGNGLVYDNLLDIQLDSITAAMAKLGHESVKLGLAETGWPTKGGIDERGANFYNAALYNRRLAKKLATKPPLGTPKRPHQQIPAFIFALFNENLKPGPVTERNWGLFAIADNGSTAIQKYEIDLTGRLSDGDYKPMALPPPEPLPGTAKIWCVANQSASTSQLQGGIDFACGPGGVNCSLITDPGQPCFLPNTTISHASIVFNAYYFLQRTNGGSCVFNGAAFLTSSDPSVLHASVKELH</sequence>
<feature type="chain" id="PRO_5003122009" description="glucan endo-1,3-beta-D-glucosidase" evidence="9">
    <location>
        <begin position="26"/>
        <end position="541"/>
    </location>
</feature>
<evidence type="ECO:0000259" key="10">
    <source>
        <dbReference type="SMART" id="SM00768"/>
    </source>
</evidence>
<comment type="catalytic activity">
    <reaction evidence="1">
        <text>Hydrolysis of (1-&gt;3)-beta-D-glucosidic linkages in (1-&gt;3)-beta-D-glucans.</text>
        <dbReference type="EC" id="3.2.1.39"/>
    </reaction>
</comment>
<evidence type="ECO:0000256" key="7">
    <source>
        <dbReference type="ARBA" id="ARBA00023295"/>
    </source>
</evidence>
<keyword evidence="7" id="KW-0326">Glycosidase</keyword>
<dbReference type="GO" id="GO:0005975">
    <property type="term" value="P:carbohydrate metabolic process"/>
    <property type="evidence" value="ECO:0007669"/>
    <property type="project" value="InterPro"/>
</dbReference>
<reference evidence="11 12" key="1">
    <citation type="journal article" date="2011" name="Science">
        <title>The Selaginella genome identifies genetic changes associated with the evolution of vascular plants.</title>
        <authorList>
            <person name="Banks J.A."/>
            <person name="Nishiyama T."/>
            <person name="Hasebe M."/>
            <person name="Bowman J.L."/>
            <person name="Gribskov M."/>
            <person name="dePamphilis C."/>
            <person name="Albert V.A."/>
            <person name="Aono N."/>
            <person name="Aoyama T."/>
            <person name="Ambrose B.A."/>
            <person name="Ashton N.W."/>
            <person name="Axtell M.J."/>
            <person name="Barker E."/>
            <person name="Barker M.S."/>
            <person name="Bennetzen J.L."/>
            <person name="Bonawitz N.D."/>
            <person name="Chapple C."/>
            <person name="Cheng C."/>
            <person name="Correa L.G."/>
            <person name="Dacre M."/>
            <person name="DeBarry J."/>
            <person name="Dreyer I."/>
            <person name="Elias M."/>
            <person name="Engstrom E.M."/>
            <person name="Estelle M."/>
            <person name="Feng L."/>
            <person name="Finet C."/>
            <person name="Floyd S.K."/>
            <person name="Frommer W.B."/>
            <person name="Fujita T."/>
            <person name="Gramzow L."/>
            <person name="Gutensohn M."/>
            <person name="Harholt J."/>
            <person name="Hattori M."/>
            <person name="Heyl A."/>
            <person name="Hirai T."/>
            <person name="Hiwatashi Y."/>
            <person name="Ishikawa M."/>
            <person name="Iwata M."/>
            <person name="Karol K.G."/>
            <person name="Koehler B."/>
            <person name="Kolukisaoglu U."/>
            <person name="Kubo M."/>
            <person name="Kurata T."/>
            <person name="Lalonde S."/>
            <person name="Li K."/>
            <person name="Li Y."/>
            <person name="Litt A."/>
            <person name="Lyons E."/>
            <person name="Manning G."/>
            <person name="Maruyama T."/>
            <person name="Michael T.P."/>
            <person name="Mikami K."/>
            <person name="Miyazaki S."/>
            <person name="Morinaga S."/>
            <person name="Murata T."/>
            <person name="Mueller-Roeber B."/>
            <person name="Nelson D.R."/>
            <person name="Obara M."/>
            <person name="Oguri Y."/>
            <person name="Olmstead R.G."/>
            <person name="Onodera N."/>
            <person name="Petersen B.L."/>
            <person name="Pils B."/>
            <person name="Prigge M."/>
            <person name="Rensing S.A."/>
            <person name="Riano-Pachon D.M."/>
            <person name="Roberts A.W."/>
            <person name="Sato Y."/>
            <person name="Scheller H.V."/>
            <person name="Schulz B."/>
            <person name="Schulz C."/>
            <person name="Shakirov E.V."/>
            <person name="Shibagaki N."/>
            <person name="Shinohara N."/>
            <person name="Shippen D.E."/>
            <person name="Soerensen I."/>
            <person name="Sotooka R."/>
            <person name="Sugimoto N."/>
            <person name="Sugita M."/>
            <person name="Sumikawa N."/>
            <person name="Tanurdzic M."/>
            <person name="Theissen G."/>
            <person name="Ulvskov P."/>
            <person name="Wakazuki S."/>
            <person name="Weng J.K."/>
            <person name="Willats W.W."/>
            <person name="Wipf D."/>
            <person name="Wolf P.G."/>
            <person name="Yang L."/>
            <person name="Zimmer A.D."/>
            <person name="Zhu Q."/>
            <person name="Mitros T."/>
            <person name="Hellsten U."/>
            <person name="Loque D."/>
            <person name="Otillar R."/>
            <person name="Salamov A."/>
            <person name="Schmutz J."/>
            <person name="Shapiro H."/>
            <person name="Lindquist E."/>
            <person name="Lucas S."/>
            <person name="Rokhsar D."/>
            <person name="Grigoriev I.V."/>
        </authorList>
    </citation>
    <scope>NUCLEOTIDE SEQUENCE [LARGE SCALE GENOMIC DNA]</scope>
</reference>
<keyword evidence="12" id="KW-1185">Reference proteome</keyword>
<dbReference type="InterPro" id="IPR017853">
    <property type="entry name" value="GH"/>
</dbReference>
<evidence type="ECO:0000256" key="6">
    <source>
        <dbReference type="ARBA" id="ARBA00023157"/>
    </source>
</evidence>
<dbReference type="SMART" id="SM00768">
    <property type="entry name" value="X8"/>
    <property type="match status" value="1"/>
</dbReference>
<dbReference type="GO" id="GO:0042973">
    <property type="term" value="F:glucan endo-1,3-beta-D-glucosidase activity"/>
    <property type="evidence" value="ECO:0007669"/>
    <property type="project" value="UniProtKB-EC"/>
</dbReference>
<dbReference type="EC" id="3.2.1.39" evidence="3"/>
<keyword evidence="6" id="KW-1015">Disulfide bond</keyword>
<dbReference type="Pfam" id="PF00332">
    <property type="entry name" value="Glyco_hydro_17"/>
    <property type="match status" value="1"/>
</dbReference>
<evidence type="ECO:0000256" key="2">
    <source>
        <dbReference type="ARBA" id="ARBA00008773"/>
    </source>
</evidence>
<dbReference type="Gene3D" id="1.20.58.1040">
    <property type="match status" value="1"/>
</dbReference>
<name>D8RQ20_SELML</name>
<gene>
    <name evidence="11" type="ORF">SELMODRAFT_413735</name>
</gene>
<dbReference type="InterPro" id="IPR000490">
    <property type="entry name" value="Glyco_hydro_17"/>
</dbReference>
<dbReference type="Proteomes" id="UP000001514">
    <property type="component" value="Unassembled WGS sequence"/>
</dbReference>
<dbReference type="eggNOG" id="ENOG502QRGZ">
    <property type="taxonomic scope" value="Eukaryota"/>
</dbReference>
<dbReference type="InterPro" id="IPR044965">
    <property type="entry name" value="Glyco_hydro_17_plant"/>
</dbReference>
<evidence type="ECO:0000256" key="4">
    <source>
        <dbReference type="ARBA" id="ARBA00022729"/>
    </source>
</evidence>
<evidence type="ECO:0000256" key="8">
    <source>
        <dbReference type="RuleBase" id="RU004335"/>
    </source>
</evidence>
<dbReference type="EMBL" id="GL377586">
    <property type="protein sequence ID" value="EFJ25781.1"/>
    <property type="molecule type" value="Genomic_DNA"/>
</dbReference>
<dbReference type="PANTHER" id="PTHR32227">
    <property type="entry name" value="GLUCAN ENDO-1,3-BETA-GLUCOSIDASE BG1-RELATED-RELATED"/>
    <property type="match status" value="1"/>
</dbReference>
<dbReference type="GO" id="GO:0005886">
    <property type="term" value="C:plasma membrane"/>
    <property type="evidence" value="ECO:0000318"/>
    <property type="project" value="GO_Central"/>
</dbReference>
<evidence type="ECO:0000256" key="3">
    <source>
        <dbReference type="ARBA" id="ARBA00012780"/>
    </source>
</evidence>
<dbReference type="Pfam" id="PF07983">
    <property type="entry name" value="X8"/>
    <property type="match status" value="1"/>
</dbReference>
<protein>
    <recommendedName>
        <fullName evidence="3">glucan endo-1,3-beta-D-glucosidase</fullName>
        <ecNumber evidence="3">3.2.1.39</ecNumber>
    </recommendedName>
</protein>
<dbReference type="Gene3D" id="3.20.20.80">
    <property type="entry name" value="Glycosidases"/>
    <property type="match status" value="1"/>
</dbReference>
<comment type="similarity">
    <text evidence="2 8">Belongs to the glycosyl hydrolase 17 family.</text>
</comment>
<dbReference type="OMA" id="IWCVANQ"/>
<dbReference type="FunFam" id="3.20.20.80:FF:000005">
    <property type="entry name" value="Glucan endo-1,3-beta-glucosidase 14"/>
    <property type="match status" value="1"/>
</dbReference>
<proteinExistence type="inferred from homology"/>
<dbReference type="Gramene" id="EFJ25781">
    <property type="protein sequence ID" value="EFJ25781"/>
    <property type="gene ID" value="SELMODRAFT_413735"/>
</dbReference>
<keyword evidence="5" id="KW-0378">Hydrolase</keyword>
<evidence type="ECO:0000313" key="12">
    <source>
        <dbReference type="Proteomes" id="UP000001514"/>
    </source>
</evidence>
<evidence type="ECO:0000256" key="1">
    <source>
        <dbReference type="ARBA" id="ARBA00000382"/>
    </source>
</evidence>
<evidence type="ECO:0000256" key="9">
    <source>
        <dbReference type="SAM" id="SignalP"/>
    </source>
</evidence>
<dbReference type="HOGENOM" id="CLU_024953_3_4_1"/>
<evidence type="ECO:0000256" key="5">
    <source>
        <dbReference type="ARBA" id="ARBA00022801"/>
    </source>
</evidence>
<dbReference type="InParanoid" id="D8RQ20"/>
<organism evidence="12">
    <name type="scientific">Selaginella moellendorffii</name>
    <name type="common">Spikemoss</name>
    <dbReference type="NCBI Taxonomy" id="88036"/>
    <lineage>
        <taxon>Eukaryota</taxon>
        <taxon>Viridiplantae</taxon>
        <taxon>Streptophyta</taxon>
        <taxon>Embryophyta</taxon>
        <taxon>Tracheophyta</taxon>
        <taxon>Lycopodiopsida</taxon>
        <taxon>Selaginellales</taxon>
        <taxon>Selaginellaceae</taxon>
        <taxon>Selaginella</taxon>
    </lineage>
</organism>
<feature type="signal peptide" evidence="9">
    <location>
        <begin position="1"/>
        <end position="25"/>
    </location>
</feature>
<accession>D8RQ20</accession>
<keyword evidence="4 9" id="KW-0732">Signal</keyword>
<dbReference type="SUPFAM" id="SSF51445">
    <property type="entry name" value="(Trans)glycosidases"/>
    <property type="match status" value="1"/>
</dbReference>
<feature type="domain" description="X8" evidence="10">
    <location>
        <begin position="451"/>
        <end position="536"/>
    </location>
</feature>
<dbReference type="FunCoup" id="D8RQ20">
    <property type="interactions" value="237"/>
</dbReference>
<dbReference type="InterPro" id="IPR012946">
    <property type="entry name" value="X8"/>
</dbReference>
<dbReference type="AlphaFoldDB" id="D8RQ20"/>
<evidence type="ECO:0000313" key="11">
    <source>
        <dbReference type="EMBL" id="EFJ25781.1"/>
    </source>
</evidence>